<evidence type="ECO:0000313" key="1">
    <source>
        <dbReference type="EMBL" id="KAK4797980.1"/>
    </source>
</evidence>
<protein>
    <submittedName>
        <fullName evidence="1">Uncharacterized protein</fullName>
    </submittedName>
</protein>
<proteinExistence type="predicted"/>
<reference evidence="1 2" key="1">
    <citation type="journal article" date="2023" name="Hortic Res">
        <title>Pangenome of water caltrop reveals structural variations and asymmetric subgenome divergence after allopolyploidization.</title>
        <authorList>
            <person name="Zhang X."/>
            <person name="Chen Y."/>
            <person name="Wang L."/>
            <person name="Yuan Y."/>
            <person name="Fang M."/>
            <person name="Shi L."/>
            <person name="Lu R."/>
            <person name="Comes H.P."/>
            <person name="Ma Y."/>
            <person name="Chen Y."/>
            <person name="Huang G."/>
            <person name="Zhou Y."/>
            <person name="Zheng Z."/>
            <person name="Qiu Y."/>
        </authorList>
    </citation>
    <scope>NUCLEOTIDE SEQUENCE [LARGE SCALE GENOMIC DNA]</scope>
    <source>
        <strain evidence="1">F231</strain>
    </source>
</reference>
<comment type="caution">
    <text evidence="1">The sequence shown here is derived from an EMBL/GenBank/DDBJ whole genome shotgun (WGS) entry which is preliminary data.</text>
</comment>
<sequence length="165" mass="18437">MVAPTTKQFIFSRNLPIQPLKPPHTCIAYGPGQQQLRPPHMTIPCYPLGNHSSPLFNIQPCAHLNHVSTGTCISDPIVEPTVSINNNDKYDQIYDALKACIYSNTTNSMTIECATPDTQNFAASTYLNEVVRQPELEVDISWINNLIEFERLNDTTLKGLQPLPN</sequence>
<dbReference type="EMBL" id="JAXQNO010000005">
    <property type="protein sequence ID" value="KAK4797980.1"/>
    <property type="molecule type" value="Genomic_DNA"/>
</dbReference>
<accession>A0AAN7MLF2</accession>
<dbReference type="Proteomes" id="UP001346149">
    <property type="component" value="Unassembled WGS sequence"/>
</dbReference>
<organism evidence="1 2">
    <name type="scientific">Trapa natans</name>
    <name type="common">Water chestnut</name>
    <dbReference type="NCBI Taxonomy" id="22666"/>
    <lineage>
        <taxon>Eukaryota</taxon>
        <taxon>Viridiplantae</taxon>
        <taxon>Streptophyta</taxon>
        <taxon>Embryophyta</taxon>
        <taxon>Tracheophyta</taxon>
        <taxon>Spermatophyta</taxon>
        <taxon>Magnoliopsida</taxon>
        <taxon>eudicotyledons</taxon>
        <taxon>Gunneridae</taxon>
        <taxon>Pentapetalae</taxon>
        <taxon>rosids</taxon>
        <taxon>malvids</taxon>
        <taxon>Myrtales</taxon>
        <taxon>Lythraceae</taxon>
        <taxon>Trapa</taxon>
    </lineage>
</organism>
<gene>
    <name evidence="1" type="ORF">SAY86_030306</name>
</gene>
<evidence type="ECO:0000313" key="2">
    <source>
        <dbReference type="Proteomes" id="UP001346149"/>
    </source>
</evidence>
<dbReference type="AlphaFoldDB" id="A0AAN7MLF2"/>
<keyword evidence="2" id="KW-1185">Reference proteome</keyword>
<name>A0AAN7MLF2_TRANT</name>